<keyword evidence="1" id="KW-0805">Transcription regulation</keyword>
<dbReference type="RefSeq" id="WP_189432156.1">
    <property type="nucleotide sequence ID" value="NZ_BNAO01000003.1"/>
</dbReference>
<evidence type="ECO:0000256" key="1">
    <source>
        <dbReference type="ARBA" id="ARBA00023015"/>
    </source>
</evidence>
<evidence type="ECO:0000313" key="5">
    <source>
        <dbReference type="Proteomes" id="UP000659697"/>
    </source>
</evidence>
<dbReference type="InterPro" id="IPR013196">
    <property type="entry name" value="HTH_11"/>
</dbReference>
<dbReference type="SUPFAM" id="SSF46785">
    <property type="entry name" value="Winged helix' DNA-binding domain"/>
    <property type="match status" value="1"/>
</dbReference>
<dbReference type="InterPro" id="IPR001034">
    <property type="entry name" value="DeoR_HTH"/>
</dbReference>
<dbReference type="InterPro" id="IPR036390">
    <property type="entry name" value="WH_DNA-bd_sf"/>
</dbReference>
<dbReference type="CDD" id="cd00090">
    <property type="entry name" value="HTH_ARSR"/>
    <property type="match status" value="1"/>
</dbReference>
<dbReference type="InterPro" id="IPR011991">
    <property type="entry name" value="ArsR-like_HTH"/>
</dbReference>
<evidence type="ECO:0000259" key="3">
    <source>
        <dbReference type="PROSITE" id="PS51000"/>
    </source>
</evidence>
<dbReference type="InterPro" id="IPR026881">
    <property type="entry name" value="WYL_dom"/>
</dbReference>
<proteinExistence type="predicted"/>
<dbReference type="PROSITE" id="PS52050">
    <property type="entry name" value="WYL"/>
    <property type="match status" value="1"/>
</dbReference>
<dbReference type="InterPro" id="IPR036388">
    <property type="entry name" value="WH-like_DNA-bd_sf"/>
</dbReference>
<comment type="caution">
    <text evidence="4">The sequence shown here is derived from an EMBL/GenBank/DDBJ whole genome shotgun (WGS) entry which is preliminary data.</text>
</comment>
<dbReference type="PANTHER" id="PTHR34580">
    <property type="match status" value="1"/>
</dbReference>
<dbReference type="Proteomes" id="UP000659697">
    <property type="component" value="Unassembled WGS sequence"/>
</dbReference>
<reference evidence="5" key="1">
    <citation type="journal article" date="2019" name="Int. J. Syst. Evol. Microbiol.">
        <title>The Global Catalogue of Microorganisms (GCM) 10K type strain sequencing project: providing services to taxonomists for standard genome sequencing and annotation.</title>
        <authorList>
            <consortium name="The Broad Institute Genomics Platform"/>
            <consortium name="The Broad Institute Genome Sequencing Center for Infectious Disease"/>
            <person name="Wu L."/>
            <person name="Ma J."/>
        </authorList>
    </citation>
    <scope>NUCLEOTIDE SEQUENCE [LARGE SCALE GENOMIC DNA]</scope>
    <source>
        <strain evidence="5">CGMCC 1.7003</strain>
    </source>
</reference>
<dbReference type="Pfam" id="PF08279">
    <property type="entry name" value="HTH_11"/>
    <property type="match status" value="1"/>
</dbReference>
<evidence type="ECO:0000313" key="4">
    <source>
        <dbReference type="EMBL" id="GHG67612.1"/>
    </source>
</evidence>
<dbReference type="PROSITE" id="PS51000">
    <property type="entry name" value="HTH_DEOR_2"/>
    <property type="match status" value="1"/>
</dbReference>
<keyword evidence="2" id="KW-0804">Transcription</keyword>
<protein>
    <submittedName>
        <fullName evidence="4">Transcriptional regulator</fullName>
    </submittedName>
</protein>
<dbReference type="Pfam" id="PF13280">
    <property type="entry name" value="WYL"/>
    <property type="match status" value="1"/>
</dbReference>
<keyword evidence="5" id="KW-1185">Reference proteome</keyword>
<dbReference type="PANTHER" id="PTHR34580:SF3">
    <property type="entry name" value="PROTEIN PAFB"/>
    <property type="match status" value="1"/>
</dbReference>
<name>A0ABQ3KYL3_9ALTE</name>
<organism evidence="4 5">
    <name type="scientific">Alishewanella longhuensis</name>
    <dbReference type="NCBI Taxonomy" id="1091037"/>
    <lineage>
        <taxon>Bacteria</taxon>
        <taxon>Pseudomonadati</taxon>
        <taxon>Pseudomonadota</taxon>
        <taxon>Gammaproteobacteria</taxon>
        <taxon>Alteromonadales</taxon>
        <taxon>Alteromonadaceae</taxon>
        <taxon>Alishewanella</taxon>
    </lineage>
</organism>
<dbReference type="InterPro" id="IPR051534">
    <property type="entry name" value="CBASS_pafABC_assoc_protein"/>
</dbReference>
<accession>A0ABQ3KYL3</accession>
<evidence type="ECO:0000256" key="2">
    <source>
        <dbReference type="ARBA" id="ARBA00023163"/>
    </source>
</evidence>
<dbReference type="Gene3D" id="1.10.10.10">
    <property type="entry name" value="Winged helix-like DNA-binding domain superfamily/Winged helix DNA-binding domain"/>
    <property type="match status" value="1"/>
</dbReference>
<feature type="domain" description="HTH deoR-type" evidence="3">
    <location>
        <begin position="4"/>
        <end position="59"/>
    </location>
</feature>
<dbReference type="EMBL" id="BNAO01000003">
    <property type="protein sequence ID" value="GHG67612.1"/>
    <property type="molecule type" value="Genomic_DNA"/>
</dbReference>
<gene>
    <name evidence="4" type="ORF">GCM10010919_16430</name>
</gene>
<sequence length="319" mass="35297">MSGPTVRVLTLLELLQSNSRMSGTELAARLGVDKRTVRRYIQALEALGIPVTTEQGCEGGYMLVAGFKLPPMMFTNDETLALSLGLLAAKNLRLADVQTAISSIQAKLERVMPTKLKNRAQAIARTIDVMLPEAATETPGQHLAPLLDALELQRSVTITYASYQQPPVSRQVDPYGLLFRNGRWYMSGYCHLRQELRTFRLDRLQQIALLEQRFNRPANFNAAEHFTHSLNSMPGNLDIKVVLHTDKTTAALAMGATAAMLKPQSEGLLLSTRTDSAYCFALWLSQLPFDFSVISPPELKQALTAQAKRLMAIALQETP</sequence>